<evidence type="ECO:0000313" key="7">
    <source>
        <dbReference type="EMBL" id="KAH0853252.1"/>
    </source>
</evidence>
<evidence type="ECO:0000256" key="4">
    <source>
        <dbReference type="ARBA" id="ARBA00022989"/>
    </source>
</evidence>
<evidence type="ECO:0000259" key="6">
    <source>
        <dbReference type="Pfam" id="PF12819"/>
    </source>
</evidence>
<name>A0ABQ7XBC7_BRANA</name>
<protein>
    <recommendedName>
        <fullName evidence="6">Malectin-like domain-containing protein</fullName>
    </recommendedName>
</protein>
<evidence type="ECO:0000256" key="3">
    <source>
        <dbReference type="ARBA" id="ARBA00022729"/>
    </source>
</evidence>
<dbReference type="PANTHER" id="PTHR45631">
    <property type="entry name" value="OS07G0107800 PROTEIN-RELATED"/>
    <property type="match status" value="1"/>
</dbReference>
<dbReference type="InterPro" id="IPR024788">
    <property type="entry name" value="Malectin-like_Carb-bd_dom"/>
</dbReference>
<accession>A0ABQ7XBC7</accession>
<sequence length="181" mass="20967">MTRNQRYKVDQREEEESRGADDAAIPYILPLAGYKSVSSKHRIQRHSSVLFQIHFMLNRGFKAYMTELGSLQTFLREGIGSFSNQSLRFCFKYGSGVYGADVFDCIWLPYNSENWSHIRTNNSIDNDNEFKLPENVMAMASVPTDPDAHMNISLTGLRITSRFYVFLHFSEIQELDPNYTR</sequence>
<organism evidence="7 8">
    <name type="scientific">Brassica napus</name>
    <name type="common">Rape</name>
    <dbReference type="NCBI Taxonomy" id="3708"/>
    <lineage>
        <taxon>Eukaryota</taxon>
        <taxon>Viridiplantae</taxon>
        <taxon>Streptophyta</taxon>
        <taxon>Embryophyta</taxon>
        <taxon>Tracheophyta</taxon>
        <taxon>Spermatophyta</taxon>
        <taxon>Magnoliopsida</taxon>
        <taxon>eudicotyledons</taxon>
        <taxon>Gunneridae</taxon>
        <taxon>Pentapetalae</taxon>
        <taxon>rosids</taxon>
        <taxon>malvids</taxon>
        <taxon>Brassicales</taxon>
        <taxon>Brassicaceae</taxon>
        <taxon>Brassiceae</taxon>
        <taxon>Brassica</taxon>
    </lineage>
</organism>
<keyword evidence="2" id="KW-0812">Transmembrane</keyword>
<evidence type="ECO:0000256" key="2">
    <source>
        <dbReference type="ARBA" id="ARBA00022692"/>
    </source>
</evidence>
<gene>
    <name evidence="7" type="ORF">HID58_093375</name>
</gene>
<dbReference type="Pfam" id="PF12819">
    <property type="entry name" value="Malectin_like"/>
    <property type="match status" value="1"/>
</dbReference>
<reference evidence="7 8" key="1">
    <citation type="submission" date="2021-05" db="EMBL/GenBank/DDBJ databases">
        <title>Genome Assembly of Synthetic Allotetraploid Brassica napus Reveals Homoeologous Exchanges between Subgenomes.</title>
        <authorList>
            <person name="Davis J.T."/>
        </authorList>
    </citation>
    <scope>NUCLEOTIDE SEQUENCE [LARGE SCALE GENOMIC DNA]</scope>
    <source>
        <strain evidence="8">cv. Da-Ae</strain>
        <tissue evidence="7">Seedling</tissue>
    </source>
</reference>
<dbReference type="PANTHER" id="PTHR45631:SF184">
    <property type="entry name" value="PROTEIN KINASE DOMAIN-CONTAINING PROTEIN"/>
    <property type="match status" value="1"/>
</dbReference>
<keyword evidence="8" id="KW-1185">Reference proteome</keyword>
<comment type="caution">
    <text evidence="7">The sequence shown here is derived from an EMBL/GenBank/DDBJ whole genome shotgun (WGS) entry which is preliminary data.</text>
</comment>
<evidence type="ECO:0000313" key="8">
    <source>
        <dbReference type="Proteomes" id="UP000824890"/>
    </source>
</evidence>
<evidence type="ECO:0000256" key="5">
    <source>
        <dbReference type="ARBA" id="ARBA00023136"/>
    </source>
</evidence>
<dbReference type="EMBL" id="JAGKQM010000815">
    <property type="protein sequence ID" value="KAH0853252.1"/>
    <property type="molecule type" value="Genomic_DNA"/>
</dbReference>
<keyword evidence="3" id="KW-0732">Signal</keyword>
<dbReference type="Proteomes" id="UP000824890">
    <property type="component" value="Unassembled WGS sequence"/>
</dbReference>
<proteinExistence type="predicted"/>
<comment type="subcellular location">
    <subcellularLocation>
        <location evidence="1">Membrane</location>
        <topology evidence="1">Single-pass membrane protein</topology>
    </subcellularLocation>
</comment>
<keyword evidence="4" id="KW-1133">Transmembrane helix</keyword>
<feature type="domain" description="Malectin-like" evidence="6">
    <location>
        <begin position="63"/>
        <end position="178"/>
    </location>
</feature>
<evidence type="ECO:0000256" key="1">
    <source>
        <dbReference type="ARBA" id="ARBA00004167"/>
    </source>
</evidence>
<keyword evidence="5" id="KW-0472">Membrane</keyword>